<dbReference type="GO" id="GO:0015628">
    <property type="term" value="P:protein secretion by the type II secretion system"/>
    <property type="evidence" value="ECO:0007669"/>
    <property type="project" value="InterPro"/>
</dbReference>
<evidence type="ECO:0000313" key="11">
    <source>
        <dbReference type="EMBL" id="MBK4716106.1"/>
    </source>
</evidence>
<dbReference type="PROSITE" id="PS01141">
    <property type="entry name" value="T2SP_C"/>
    <property type="match status" value="1"/>
</dbReference>
<name>A0A8K0V5G0_9ENTR</name>
<dbReference type="GO" id="GO:0015627">
    <property type="term" value="C:type II protein secretion system complex"/>
    <property type="evidence" value="ECO:0007669"/>
    <property type="project" value="InterPro"/>
</dbReference>
<evidence type="ECO:0000256" key="6">
    <source>
        <dbReference type="ARBA" id="ARBA00022692"/>
    </source>
</evidence>
<dbReference type="Proteomes" id="UP000659047">
    <property type="component" value="Unassembled WGS sequence"/>
</dbReference>
<evidence type="ECO:0000256" key="3">
    <source>
        <dbReference type="ARBA" id="ARBA00022448"/>
    </source>
</evidence>
<evidence type="ECO:0000256" key="1">
    <source>
        <dbReference type="ARBA" id="ARBA00004533"/>
    </source>
</evidence>
<keyword evidence="4" id="KW-1003">Cell membrane</keyword>
<comment type="subcellular location">
    <subcellularLocation>
        <location evidence="1">Cell inner membrane</location>
    </subcellularLocation>
</comment>
<dbReference type="Gene3D" id="2.30.42.10">
    <property type="match status" value="1"/>
</dbReference>
<keyword evidence="6" id="KW-0812">Transmembrane</keyword>
<evidence type="ECO:0000256" key="8">
    <source>
        <dbReference type="ARBA" id="ARBA00022989"/>
    </source>
</evidence>
<evidence type="ECO:0000256" key="2">
    <source>
        <dbReference type="ARBA" id="ARBA00007986"/>
    </source>
</evidence>
<keyword evidence="8" id="KW-1133">Transmembrane helix</keyword>
<organism evidence="11 12">
    <name type="scientific">Tenebrionibacter intestinalis</name>
    <dbReference type="NCBI Taxonomy" id="2799638"/>
    <lineage>
        <taxon>Bacteria</taxon>
        <taxon>Pseudomonadati</taxon>
        <taxon>Pseudomonadota</taxon>
        <taxon>Gammaproteobacteria</taxon>
        <taxon>Enterobacterales</taxon>
        <taxon>Enterobacteriaceae</taxon>
        <taxon>Tenebrionibacter/Tenebrionicola group</taxon>
        <taxon>Tenebrionibacter</taxon>
    </lineage>
</organism>
<dbReference type="NCBIfam" id="TIGR01713">
    <property type="entry name" value="typeII_sec_gspC"/>
    <property type="match status" value="1"/>
</dbReference>
<dbReference type="Pfam" id="PF11356">
    <property type="entry name" value="T2SSC"/>
    <property type="match status" value="1"/>
</dbReference>
<keyword evidence="5" id="KW-0997">Cell inner membrane</keyword>
<accession>A0A8K0V5G0</accession>
<keyword evidence="3" id="KW-0813">Transport</keyword>
<evidence type="ECO:0000259" key="10">
    <source>
        <dbReference type="Pfam" id="PF11356"/>
    </source>
</evidence>
<dbReference type="Gene3D" id="2.30.30.830">
    <property type="match status" value="1"/>
</dbReference>
<evidence type="ECO:0000256" key="7">
    <source>
        <dbReference type="ARBA" id="ARBA00022927"/>
    </source>
</evidence>
<proteinExistence type="inferred from homology"/>
<keyword evidence="9" id="KW-0472">Membrane</keyword>
<dbReference type="InterPro" id="IPR001639">
    <property type="entry name" value="T2SS_protein-GspC"/>
</dbReference>
<dbReference type="InterPro" id="IPR036034">
    <property type="entry name" value="PDZ_sf"/>
</dbReference>
<keyword evidence="12" id="KW-1185">Reference proteome</keyword>
<evidence type="ECO:0000256" key="4">
    <source>
        <dbReference type="ARBA" id="ARBA00022475"/>
    </source>
</evidence>
<dbReference type="RefSeq" id="WP_238714320.1">
    <property type="nucleotide sequence ID" value="NZ_JAEPBH010000031.1"/>
</dbReference>
<gene>
    <name evidence="11" type="primary">gspC</name>
    <name evidence="11" type="ORF">JJB97_12375</name>
</gene>
<evidence type="ECO:0000313" key="12">
    <source>
        <dbReference type="Proteomes" id="UP000659047"/>
    </source>
</evidence>
<evidence type="ECO:0000256" key="5">
    <source>
        <dbReference type="ARBA" id="ARBA00022519"/>
    </source>
</evidence>
<dbReference type="EMBL" id="JAEPBH010000031">
    <property type="protein sequence ID" value="MBK4716106.1"/>
    <property type="molecule type" value="Genomic_DNA"/>
</dbReference>
<reference evidence="11" key="1">
    <citation type="submission" date="2021-01" db="EMBL/GenBank/DDBJ databases">
        <title>Intestinitalea alba gen. nov., sp. nov., a novel genus of the family Enterobacteriaceae, isolated from the gut of the plastic-eating mealworm Tenebrio molitor L.</title>
        <authorList>
            <person name="Yang Y."/>
        </authorList>
    </citation>
    <scope>NUCLEOTIDE SEQUENCE</scope>
    <source>
        <strain evidence="11">BIT-L3</strain>
    </source>
</reference>
<comment type="caution">
    <text evidence="11">The sequence shown here is derived from an EMBL/GenBank/DDBJ whole genome shotgun (WGS) entry which is preliminary data.</text>
</comment>
<dbReference type="InterPro" id="IPR024961">
    <property type="entry name" value="T2SS_GspC_N"/>
</dbReference>
<sequence>MKQAVFVALIARIIFWGFTTLAAGLLALITWQLAAPVSPFRFTHSSFVSNQRSLPPRFARGLFGAGAQDDAPAAAGLPDTALPLTLTGLIASDDARRRLAVLRYQGRQASYREGDTLPVKGVRVRSINARHVILDEPGGPKRLGWPRQATLASADARVAREVREQLTQRPQDIADFLSVAPVREKDAMRGYRINPGRKPELFKSLGFEPDDLAVAINGIDLTDDQQARRVLQQLAQLRALTVTVERDGQRHDISVSLDEKAL</sequence>
<dbReference type="SUPFAM" id="SSF50156">
    <property type="entry name" value="PDZ domain-like"/>
    <property type="match status" value="1"/>
</dbReference>
<protein>
    <submittedName>
        <fullName evidence="11">Type II secretion system protein GspC</fullName>
    </submittedName>
</protein>
<dbReference type="GO" id="GO:0005886">
    <property type="term" value="C:plasma membrane"/>
    <property type="evidence" value="ECO:0007669"/>
    <property type="project" value="UniProtKB-SubCell"/>
</dbReference>
<evidence type="ECO:0000256" key="9">
    <source>
        <dbReference type="ARBA" id="ARBA00023136"/>
    </source>
</evidence>
<dbReference type="AlphaFoldDB" id="A0A8K0V5G0"/>
<keyword evidence="7" id="KW-0653">Protein transport</keyword>
<comment type="similarity">
    <text evidence="2">Belongs to the GSP C family.</text>
</comment>
<feature type="domain" description="Type II secretion system protein GspC N-terminal" evidence="10">
    <location>
        <begin position="19"/>
        <end position="143"/>
    </location>
</feature>